<name>A0A1M5QNR5_9BRAD</name>
<protein>
    <submittedName>
        <fullName evidence="2">Uncharacterized protein</fullName>
    </submittedName>
</protein>
<dbReference type="Proteomes" id="UP000190675">
    <property type="component" value="Chromosome I"/>
</dbReference>
<evidence type="ECO:0000313" key="2">
    <source>
        <dbReference type="EMBL" id="SHH15626.1"/>
    </source>
</evidence>
<accession>A0A1M5QNR5</accession>
<evidence type="ECO:0000256" key="1">
    <source>
        <dbReference type="SAM" id="MobiDB-lite"/>
    </source>
</evidence>
<dbReference type="OrthoDB" id="8244011at2"/>
<sequence length="86" mass="9201">MGDGNFDAGNKTPARKTNGPSALRIGEQQPLSKERPGISVAMAQQGGDFGRGNQSAPQKLPQLVGCREPKARPAPWIRPRAEPAKR</sequence>
<dbReference type="RefSeq" id="WP_079569066.1">
    <property type="nucleotide sequence ID" value="NZ_LT670818.1"/>
</dbReference>
<dbReference type="AlphaFoldDB" id="A0A1M5QNR5"/>
<feature type="region of interest" description="Disordered" evidence="1">
    <location>
        <begin position="1"/>
        <end position="86"/>
    </location>
</feature>
<evidence type="ECO:0000313" key="3">
    <source>
        <dbReference type="Proteomes" id="UP000190675"/>
    </source>
</evidence>
<organism evidence="2 3">
    <name type="scientific">Bradyrhizobium erythrophlei</name>
    <dbReference type="NCBI Taxonomy" id="1437360"/>
    <lineage>
        <taxon>Bacteria</taxon>
        <taxon>Pseudomonadati</taxon>
        <taxon>Pseudomonadota</taxon>
        <taxon>Alphaproteobacteria</taxon>
        <taxon>Hyphomicrobiales</taxon>
        <taxon>Nitrobacteraceae</taxon>
        <taxon>Bradyrhizobium</taxon>
    </lineage>
</organism>
<dbReference type="EMBL" id="LT670818">
    <property type="protein sequence ID" value="SHH15626.1"/>
    <property type="molecule type" value="Genomic_DNA"/>
</dbReference>
<proteinExistence type="predicted"/>
<gene>
    <name evidence="2" type="ORF">SAMN05444169_6053</name>
</gene>
<reference evidence="2 3" key="1">
    <citation type="submission" date="2016-11" db="EMBL/GenBank/DDBJ databases">
        <authorList>
            <person name="Jaros S."/>
            <person name="Januszkiewicz K."/>
            <person name="Wedrychowicz H."/>
        </authorList>
    </citation>
    <scope>NUCLEOTIDE SEQUENCE [LARGE SCALE GENOMIC DNA]</scope>
    <source>
        <strain evidence="2 3">GAS242</strain>
    </source>
</reference>